<proteinExistence type="predicted"/>
<dbReference type="Gene3D" id="1.10.10.10">
    <property type="entry name" value="Winged helix-like DNA-binding domain superfamily/Winged helix DNA-binding domain"/>
    <property type="match status" value="1"/>
</dbReference>
<evidence type="ECO:0000256" key="3">
    <source>
        <dbReference type="ARBA" id="ARBA00023163"/>
    </source>
</evidence>
<evidence type="ECO:0000256" key="1">
    <source>
        <dbReference type="ARBA" id="ARBA00023015"/>
    </source>
</evidence>
<accession>A0A7T5JNQ2</accession>
<feature type="domain" description="HTH hxlR-type" evidence="4">
    <location>
        <begin position="9"/>
        <end position="107"/>
    </location>
</feature>
<dbReference type="GO" id="GO:0003677">
    <property type="term" value="F:DNA binding"/>
    <property type="evidence" value="ECO:0007669"/>
    <property type="project" value="UniProtKB-KW"/>
</dbReference>
<dbReference type="RefSeq" id="WP_198827937.1">
    <property type="nucleotide sequence ID" value="NZ_CP066308.1"/>
</dbReference>
<dbReference type="KEGG" id="bcop:JD108_21480"/>
<dbReference type="Pfam" id="PF01638">
    <property type="entry name" value="HxlR"/>
    <property type="match status" value="1"/>
</dbReference>
<protein>
    <submittedName>
        <fullName evidence="5">Helix-turn-helix transcriptional regulator</fullName>
    </submittedName>
</protein>
<evidence type="ECO:0000259" key="4">
    <source>
        <dbReference type="PROSITE" id="PS51118"/>
    </source>
</evidence>
<evidence type="ECO:0000313" key="5">
    <source>
        <dbReference type="EMBL" id="QQE74356.1"/>
    </source>
</evidence>
<name>A0A7T5JNQ2_9BACL</name>
<dbReference type="PANTHER" id="PTHR33204">
    <property type="entry name" value="TRANSCRIPTIONAL REGULATOR, MARR FAMILY"/>
    <property type="match status" value="1"/>
</dbReference>
<keyword evidence="8" id="KW-1185">Reference proteome</keyword>
<keyword evidence="3" id="KW-0804">Transcription</keyword>
<dbReference type="InterPro" id="IPR036390">
    <property type="entry name" value="WH_DNA-bd_sf"/>
</dbReference>
<sequence>MKDRYDLPCNIAQALNIIGDRWTLLVIHEVLIGHSTFNQIKKSLVGISSKLLSDRLKYLEEQGLISSTLYSEHPPRYRYTITESGRDLEGVFHALVLWGRRHLQKCYKKMVHLSCDHEVELAYFCPHCKQTVEDVAVVELDTAVRETASS</sequence>
<dbReference type="AlphaFoldDB" id="A0A7T5JNQ2"/>
<reference evidence="5 7" key="1">
    <citation type="submission" date="2020-12" db="EMBL/GenBank/DDBJ databases">
        <title>strain FJAT-54423T represents a novel species of the genus Brevibacillus.</title>
        <authorList>
            <person name="Tang R."/>
        </authorList>
    </citation>
    <scope>NUCLEOTIDE SEQUENCE [LARGE SCALE GENOMIC DNA]</scope>
    <source>
        <strain evidence="5 7">FJAT-54423</strain>
    </source>
</reference>
<organism evidence="5 7">
    <name type="scientific">Brevibacillus composti</name>
    <dbReference type="NCBI Taxonomy" id="2796470"/>
    <lineage>
        <taxon>Bacteria</taxon>
        <taxon>Bacillati</taxon>
        <taxon>Bacillota</taxon>
        <taxon>Bacilli</taxon>
        <taxon>Bacillales</taxon>
        <taxon>Paenibacillaceae</taxon>
        <taxon>Brevibacillus</taxon>
    </lineage>
</organism>
<dbReference type="InterPro" id="IPR002577">
    <property type="entry name" value="HTH_HxlR"/>
</dbReference>
<keyword evidence="1" id="KW-0805">Transcription regulation</keyword>
<reference evidence="6" key="2">
    <citation type="submission" date="2021-04" db="EMBL/GenBank/DDBJ databases">
        <title>Brevibacillus composti FJAT-54423, complete genome.</title>
        <authorList>
            <person name="Tang R."/>
        </authorList>
    </citation>
    <scope>NUCLEOTIDE SEQUENCE</scope>
    <source>
        <strain evidence="6">FJAT-54424</strain>
    </source>
</reference>
<dbReference type="EMBL" id="CP073708">
    <property type="protein sequence ID" value="QUO41438.1"/>
    <property type="molecule type" value="Genomic_DNA"/>
</dbReference>
<evidence type="ECO:0000256" key="2">
    <source>
        <dbReference type="ARBA" id="ARBA00023125"/>
    </source>
</evidence>
<evidence type="ECO:0000313" key="6">
    <source>
        <dbReference type="EMBL" id="QUO41438.1"/>
    </source>
</evidence>
<dbReference type="Proteomes" id="UP000677234">
    <property type="component" value="Chromosome"/>
</dbReference>
<evidence type="ECO:0000313" key="7">
    <source>
        <dbReference type="Proteomes" id="UP000595847"/>
    </source>
</evidence>
<dbReference type="Proteomes" id="UP000595847">
    <property type="component" value="Chromosome"/>
</dbReference>
<keyword evidence="2" id="KW-0238">DNA-binding</keyword>
<gene>
    <name evidence="5" type="ORF">JD108_21480</name>
    <name evidence="6" type="ORF">KDJ56_21415</name>
</gene>
<dbReference type="PROSITE" id="PS51118">
    <property type="entry name" value="HTH_HXLR"/>
    <property type="match status" value="1"/>
</dbReference>
<evidence type="ECO:0000313" key="8">
    <source>
        <dbReference type="Proteomes" id="UP000677234"/>
    </source>
</evidence>
<dbReference type="EMBL" id="CP066308">
    <property type="protein sequence ID" value="QQE74356.1"/>
    <property type="molecule type" value="Genomic_DNA"/>
</dbReference>
<dbReference type="SUPFAM" id="SSF46785">
    <property type="entry name" value="Winged helix' DNA-binding domain"/>
    <property type="match status" value="1"/>
</dbReference>
<dbReference type="InterPro" id="IPR036388">
    <property type="entry name" value="WH-like_DNA-bd_sf"/>
</dbReference>
<dbReference type="PANTHER" id="PTHR33204:SF18">
    <property type="entry name" value="TRANSCRIPTIONAL REGULATORY PROTEIN"/>
    <property type="match status" value="1"/>
</dbReference>